<organism evidence="3 4">
    <name type="scientific">Corchorus capsularis</name>
    <name type="common">Jute</name>
    <dbReference type="NCBI Taxonomy" id="210143"/>
    <lineage>
        <taxon>Eukaryota</taxon>
        <taxon>Viridiplantae</taxon>
        <taxon>Streptophyta</taxon>
        <taxon>Embryophyta</taxon>
        <taxon>Tracheophyta</taxon>
        <taxon>Spermatophyta</taxon>
        <taxon>Magnoliopsida</taxon>
        <taxon>eudicotyledons</taxon>
        <taxon>Gunneridae</taxon>
        <taxon>Pentapetalae</taxon>
        <taxon>rosids</taxon>
        <taxon>malvids</taxon>
        <taxon>Malvales</taxon>
        <taxon>Malvaceae</taxon>
        <taxon>Grewioideae</taxon>
        <taxon>Apeibeae</taxon>
        <taxon>Corchorus</taxon>
    </lineage>
</organism>
<sequence length="129" mass="14524">MVDEMIEKGLTPDCKFYYDLIGVLCGVERVNFALELFERMKRSSLGGYGPVYDVLIPKLCRGGDFEKGRELCDEAVAMGVSLDCSSDVLDPSITEVFRPTRKVEEVNLKGSTADKKPVKIKQNIRKREK</sequence>
<evidence type="ECO:0000313" key="3">
    <source>
        <dbReference type="EMBL" id="OMO92256.1"/>
    </source>
</evidence>
<dbReference type="InterPro" id="IPR011990">
    <property type="entry name" value="TPR-like_helical_dom_sf"/>
</dbReference>
<dbReference type="InterPro" id="IPR002885">
    <property type="entry name" value="PPR_rpt"/>
</dbReference>
<dbReference type="NCBIfam" id="TIGR00756">
    <property type="entry name" value="PPR"/>
    <property type="match status" value="1"/>
</dbReference>
<gene>
    <name evidence="3" type="ORF">CCACVL1_06891</name>
</gene>
<evidence type="ECO:0000256" key="2">
    <source>
        <dbReference type="ARBA" id="ARBA00022737"/>
    </source>
</evidence>
<evidence type="ECO:0000313" key="4">
    <source>
        <dbReference type="Proteomes" id="UP000188268"/>
    </source>
</evidence>
<dbReference type="EMBL" id="AWWV01008223">
    <property type="protein sequence ID" value="OMO92256.1"/>
    <property type="molecule type" value="Genomic_DNA"/>
</dbReference>
<dbReference type="GO" id="GO:0005739">
    <property type="term" value="C:mitochondrion"/>
    <property type="evidence" value="ECO:0007669"/>
    <property type="project" value="TreeGrafter"/>
</dbReference>
<dbReference type="PANTHER" id="PTHR47938">
    <property type="entry name" value="RESPIRATORY COMPLEX I CHAPERONE (CIA84), PUTATIVE (AFU_ORTHOLOGUE AFUA_2G06020)-RELATED"/>
    <property type="match status" value="1"/>
</dbReference>
<evidence type="ECO:0000256" key="1">
    <source>
        <dbReference type="ARBA" id="ARBA00007626"/>
    </source>
</evidence>
<dbReference type="PANTHER" id="PTHR47938:SF9">
    <property type="entry name" value="OS10G0422300 PROTEIN"/>
    <property type="match status" value="1"/>
</dbReference>
<keyword evidence="2" id="KW-0677">Repeat</keyword>
<proteinExistence type="inferred from homology"/>
<dbReference type="Pfam" id="PF01535">
    <property type="entry name" value="PPR"/>
    <property type="match status" value="1"/>
</dbReference>
<dbReference type="Gene3D" id="1.25.40.10">
    <property type="entry name" value="Tetratricopeptide repeat domain"/>
    <property type="match status" value="1"/>
</dbReference>
<dbReference type="GO" id="GO:0003729">
    <property type="term" value="F:mRNA binding"/>
    <property type="evidence" value="ECO:0007669"/>
    <property type="project" value="TreeGrafter"/>
</dbReference>
<dbReference type="Proteomes" id="UP000188268">
    <property type="component" value="Unassembled WGS sequence"/>
</dbReference>
<name>A0A1R3JBT0_COCAP</name>
<dbReference type="AlphaFoldDB" id="A0A1R3JBT0"/>
<protein>
    <recommendedName>
        <fullName evidence="5">Pentatricopeptide repeat-containing protein</fullName>
    </recommendedName>
</protein>
<dbReference type="Gramene" id="OMO92256">
    <property type="protein sequence ID" value="OMO92256"/>
    <property type="gene ID" value="CCACVL1_06891"/>
</dbReference>
<accession>A0A1R3JBT0</accession>
<comment type="caution">
    <text evidence="3">The sequence shown here is derived from an EMBL/GenBank/DDBJ whole genome shotgun (WGS) entry which is preliminary data.</text>
</comment>
<evidence type="ECO:0008006" key="5">
    <source>
        <dbReference type="Google" id="ProtNLM"/>
    </source>
</evidence>
<keyword evidence="4" id="KW-1185">Reference proteome</keyword>
<dbReference type="STRING" id="210143.A0A1R3JBT0"/>
<reference evidence="3 4" key="1">
    <citation type="submission" date="2013-09" db="EMBL/GenBank/DDBJ databases">
        <title>Corchorus capsularis genome sequencing.</title>
        <authorList>
            <person name="Alam M."/>
            <person name="Haque M.S."/>
            <person name="Islam M.S."/>
            <person name="Emdad E.M."/>
            <person name="Islam M.M."/>
            <person name="Ahmed B."/>
            <person name="Halim A."/>
            <person name="Hossen Q.M.M."/>
            <person name="Hossain M.Z."/>
            <person name="Ahmed R."/>
            <person name="Khan M.M."/>
            <person name="Islam R."/>
            <person name="Rashid M.M."/>
            <person name="Khan S.A."/>
            <person name="Rahman M.S."/>
            <person name="Alam M."/>
        </authorList>
    </citation>
    <scope>NUCLEOTIDE SEQUENCE [LARGE SCALE GENOMIC DNA]</scope>
    <source>
        <strain evidence="4">cv. CVL-1</strain>
        <tissue evidence="3">Whole seedling</tissue>
    </source>
</reference>
<comment type="similarity">
    <text evidence="1">Belongs to the PPR family. P subfamily.</text>
</comment>
<dbReference type="OrthoDB" id="1585145at2759"/>